<protein>
    <submittedName>
        <fullName evidence="2">Uncharacterized protein</fullName>
    </submittedName>
</protein>
<comment type="caution">
    <text evidence="2">The sequence shown here is derived from an EMBL/GenBank/DDBJ whole genome shotgun (WGS) entry which is preliminary data.</text>
</comment>
<name>A0A6N7EH36_9MICO</name>
<dbReference type="Proteomes" id="UP000437709">
    <property type="component" value="Unassembled WGS sequence"/>
</dbReference>
<sequence>MSASTATGDAPVASERRPGTALVVLAAVEARRLARHPVFLVGVAAYVLLLLDLLVLTRQRELWQLTDSVTFSIALCLGIGGFIAMNRLAGATRDSDAVVAVPAGETTQTWALCLACLLPLAIAGAGAVAVALVYVADPASYQEVPGRVDAGAHIAYLAAAWLSALGGPLLGVTVARWWRWPTAGLVGAVGLIVWSFLGIGPTLLAIDLVHLSAPYTILITGPTEGELYVLGGNLGWRLPYVAGLCALAAIAAALHGAHGEARRRLLRVLAVVAAVTVTCLVLSAVTGPDLVRLR</sequence>
<dbReference type="OrthoDB" id="3778581at2"/>
<feature type="transmembrane region" description="Helical" evidence="1">
    <location>
        <begin position="110"/>
        <end position="134"/>
    </location>
</feature>
<organism evidence="2 3">
    <name type="scientific">Georgenia subflava</name>
    <dbReference type="NCBI Taxonomy" id="1622177"/>
    <lineage>
        <taxon>Bacteria</taxon>
        <taxon>Bacillati</taxon>
        <taxon>Actinomycetota</taxon>
        <taxon>Actinomycetes</taxon>
        <taxon>Micrococcales</taxon>
        <taxon>Bogoriellaceae</taxon>
        <taxon>Georgenia</taxon>
    </lineage>
</organism>
<proteinExistence type="predicted"/>
<evidence type="ECO:0000313" key="2">
    <source>
        <dbReference type="EMBL" id="MPV37360.1"/>
    </source>
</evidence>
<feature type="transmembrane region" description="Helical" evidence="1">
    <location>
        <begin position="69"/>
        <end position="89"/>
    </location>
</feature>
<dbReference type="EMBL" id="WHPC01000033">
    <property type="protein sequence ID" value="MPV37360.1"/>
    <property type="molecule type" value="Genomic_DNA"/>
</dbReference>
<keyword evidence="3" id="KW-1185">Reference proteome</keyword>
<evidence type="ECO:0000256" key="1">
    <source>
        <dbReference type="SAM" id="Phobius"/>
    </source>
</evidence>
<reference evidence="2 3" key="1">
    <citation type="submission" date="2019-10" db="EMBL/GenBank/DDBJ databases">
        <title>Georgenia wutianyii sp. nov. and Georgenia yuyongxinii sp. nov. isolated from plateau pika (Ochotona curzoniae) in the Qinghai-Tibet plateau of China.</title>
        <authorList>
            <person name="Tian Z."/>
        </authorList>
    </citation>
    <scope>NUCLEOTIDE SEQUENCE [LARGE SCALE GENOMIC DNA]</scope>
    <source>
        <strain evidence="2 3">JCM 19765</strain>
    </source>
</reference>
<feature type="transmembrane region" description="Helical" evidence="1">
    <location>
        <begin position="38"/>
        <end position="57"/>
    </location>
</feature>
<keyword evidence="1" id="KW-0812">Transmembrane</keyword>
<evidence type="ECO:0000313" key="3">
    <source>
        <dbReference type="Proteomes" id="UP000437709"/>
    </source>
</evidence>
<dbReference type="RefSeq" id="WP_152196674.1">
    <property type="nucleotide sequence ID" value="NZ_VUKD01000007.1"/>
</dbReference>
<keyword evidence="1" id="KW-0472">Membrane</keyword>
<feature type="transmembrane region" description="Helical" evidence="1">
    <location>
        <begin position="185"/>
        <end position="206"/>
    </location>
</feature>
<feature type="transmembrane region" description="Helical" evidence="1">
    <location>
        <begin position="266"/>
        <end position="285"/>
    </location>
</feature>
<dbReference type="AlphaFoldDB" id="A0A6N7EH36"/>
<keyword evidence="1" id="KW-1133">Transmembrane helix</keyword>
<feature type="transmembrane region" description="Helical" evidence="1">
    <location>
        <begin position="154"/>
        <end position="178"/>
    </location>
</feature>
<feature type="transmembrane region" description="Helical" evidence="1">
    <location>
        <begin position="234"/>
        <end position="254"/>
    </location>
</feature>
<gene>
    <name evidence="2" type="ORF">GB881_09935</name>
</gene>
<accession>A0A6N7EH36</accession>